<comment type="caution">
    <text evidence="2">The sequence shown here is derived from an EMBL/GenBank/DDBJ whole genome shotgun (WGS) entry which is preliminary data.</text>
</comment>
<evidence type="ECO:0000256" key="1">
    <source>
        <dbReference type="SAM" id="MobiDB-lite"/>
    </source>
</evidence>
<dbReference type="EMBL" id="RBXO01000001">
    <property type="protein sequence ID" value="RKT54807.1"/>
    <property type="molecule type" value="Genomic_DNA"/>
</dbReference>
<feature type="region of interest" description="Disordered" evidence="1">
    <location>
        <begin position="37"/>
        <end position="64"/>
    </location>
</feature>
<keyword evidence="3" id="KW-1185">Reference proteome</keyword>
<gene>
    <name evidence="2" type="ORF">C8E97_3456</name>
</gene>
<evidence type="ECO:0000313" key="2">
    <source>
        <dbReference type="EMBL" id="RKT54807.1"/>
    </source>
</evidence>
<protein>
    <submittedName>
        <fullName evidence="2">Uncharacterized protein</fullName>
    </submittedName>
</protein>
<proteinExistence type="predicted"/>
<name>A0A495W1C3_9PSEU</name>
<sequence>MGGLIGTGGLIAAGGSVAAGGLVGAGGSLAVPTARTSRSDYAPVAAGTPQDDPAHPLGRVNDPRVPARTDLACEKRPLWMLAEDP</sequence>
<dbReference type="AlphaFoldDB" id="A0A495W1C3"/>
<reference evidence="2 3" key="1">
    <citation type="submission" date="2018-10" db="EMBL/GenBank/DDBJ databases">
        <title>Sequencing the genomes of 1000 actinobacteria strains.</title>
        <authorList>
            <person name="Klenk H.-P."/>
        </authorList>
    </citation>
    <scope>NUCLEOTIDE SEQUENCE [LARGE SCALE GENOMIC DNA]</scope>
    <source>
        <strain evidence="2 3">DSM 43800</strain>
    </source>
</reference>
<evidence type="ECO:0000313" key="3">
    <source>
        <dbReference type="Proteomes" id="UP000282084"/>
    </source>
</evidence>
<accession>A0A495W1C3</accession>
<dbReference type="Proteomes" id="UP000282084">
    <property type="component" value="Unassembled WGS sequence"/>
</dbReference>
<organism evidence="2 3">
    <name type="scientific">Saccharothrix australiensis</name>
    <dbReference type="NCBI Taxonomy" id="2072"/>
    <lineage>
        <taxon>Bacteria</taxon>
        <taxon>Bacillati</taxon>
        <taxon>Actinomycetota</taxon>
        <taxon>Actinomycetes</taxon>
        <taxon>Pseudonocardiales</taxon>
        <taxon>Pseudonocardiaceae</taxon>
        <taxon>Saccharothrix</taxon>
    </lineage>
</organism>